<dbReference type="RefSeq" id="WP_205120120.1">
    <property type="nucleotide sequence ID" value="NZ_JAFBCM010000001.1"/>
</dbReference>
<gene>
    <name evidence="4" type="ORF">ACFOUW_04340</name>
</gene>
<dbReference type="SUPFAM" id="SSF55729">
    <property type="entry name" value="Acyl-CoA N-acyltransferases (Nat)"/>
    <property type="match status" value="1"/>
</dbReference>
<dbReference type="PROSITE" id="PS51186">
    <property type="entry name" value="GNAT"/>
    <property type="match status" value="1"/>
</dbReference>
<dbReference type="PANTHER" id="PTHR43877">
    <property type="entry name" value="AMINOALKYLPHOSPHONATE N-ACETYLTRANSFERASE-RELATED-RELATED"/>
    <property type="match status" value="1"/>
</dbReference>
<protein>
    <submittedName>
        <fullName evidence="4">GNAT family N-acetyltransferase</fullName>
        <ecNumber evidence="4">2.3.-.-</ecNumber>
    </submittedName>
</protein>
<dbReference type="InterPro" id="IPR050832">
    <property type="entry name" value="Bact_Acetyltransf"/>
</dbReference>
<proteinExistence type="predicted"/>
<dbReference type="InterPro" id="IPR016181">
    <property type="entry name" value="Acyl_CoA_acyltransferase"/>
</dbReference>
<feature type="domain" description="N-acetyltransferase" evidence="3">
    <location>
        <begin position="23"/>
        <end position="161"/>
    </location>
</feature>
<dbReference type="GO" id="GO:0016746">
    <property type="term" value="F:acyltransferase activity"/>
    <property type="evidence" value="ECO:0007669"/>
    <property type="project" value="UniProtKB-KW"/>
</dbReference>
<evidence type="ECO:0000256" key="1">
    <source>
        <dbReference type="ARBA" id="ARBA00022679"/>
    </source>
</evidence>
<evidence type="ECO:0000313" key="4">
    <source>
        <dbReference type="EMBL" id="MFC3760054.1"/>
    </source>
</evidence>
<dbReference type="EMBL" id="JBHRZH010000004">
    <property type="protein sequence ID" value="MFC3760054.1"/>
    <property type="molecule type" value="Genomic_DNA"/>
</dbReference>
<dbReference type="EC" id="2.3.-.-" evidence="4"/>
<reference evidence="5" key="1">
    <citation type="journal article" date="2019" name="Int. J. Syst. Evol. Microbiol.">
        <title>The Global Catalogue of Microorganisms (GCM) 10K type strain sequencing project: providing services to taxonomists for standard genome sequencing and annotation.</title>
        <authorList>
            <consortium name="The Broad Institute Genomics Platform"/>
            <consortium name="The Broad Institute Genome Sequencing Center for Infectious Disease"/>
            <person name="Wu L."/>
            <person name="Ma J."/>
        </authorList>
    </citation>
    <scope>NUCLEOTIDE SEQUENCE [LARGE SCALE GENOMIC DNA]</scope>
    <source>
        <strain evidence="5">CGMCC 4.7241</strain>
    </source>
</reference>
<evidence type="ECO:0000256" key="2">
    <source>
        <dbReference type="ARBA" id="ARBA00023315"/>
    </source>
</evidence>
<evidence type="ECO:0000313" key="5">
    <source>
        <dbReference type="Proteomes" id="UP001595699"/>
    </source>
</evidence>
<dbReference type="Gene3D" id="3.40.630.30">
    <property type="match status" value="1"/>
</dbReference>
<keyword evidence="2 4" id="KW-0012">Acyltransferase</keyword>
<dbReference type="Proteomes" id="UP001595699">
    <property type="component" value="Unassembled WGS sequence"/>
</dbReference>
<dbReference type="PANTHER" id="PTHR43877:SF2">
    <property type="entry name" value="AMINOALKYLPHOSPHONATE N-ACETYLTRANSFERASE-RELATED"/>
    <property type="match status" value="1"/>
</dbReference>
<dbReference type="InterPro" id="IPR000182">
    <property type="entry name" value="GNAT_dom"/>
</dbReference>
<keyword evidence="1 4" id="KW-0808">Transferase</keyword>
<accession>A0ABV7Y5L1</accession>
<dbReference type="Pfam" id="PF00583">
    <property type="entry name" value="Acetyltransf_1"/>
    <property type="match status" value="1"/>
</dbReference>
<organism evidence="4 5">
    <name type="scientific">Tenggerimyces flavus</name>
    <dbReference type="NCBI Taxonomy" id="1708749"/>
    <lineage>
        <taxon>Bacteria</taxon>
        <taxon>Bacillati</taxon>
        <taxon>Actinomycetota</taxon>
        <taxon>Actinomycetes</taxon>
        <taxon>Propionibacteriales</taxon>
        <taxon>Nocardioidaceae</taxon>
        <taxon>Tenggerimyces</taxon>
    </lineage>
</organism>
<evidence type="ECO:0000259" key="3">
    <source>
        <dbReference type="PROSITE" id="PS51186"/>
    </source>
</evidence>
<comment type="caution">
    <text evidence="4">The sequence shown here is derived from an EMBL/GenBank/DDBJ whole genome shotgun (WGS) entry which is preliminary data.</text>
</comment>
<keyword evidence="5" id="KW-1185">Reference proteome</keyword>
<dbReference type="CDD" id="cd04301">
    <property type="entry name" value="NAT_SF"/>
    <property type="match status" value="1"/>
</dbReference>
<sequence length="170" mass="18999">MTGVEVVELGDPARQRDATTLVFEYFALTAVEIDRPVPERVTDLPPSLRVECEDLAAAYPEPGFVLVAYVDGEPAGVVGLKAPGEVKRLYVRPEHRSNGVGRRLMEHLHERAAERGMRRVVLDVLPSRKQVIDFYRRLGYTDIDPPPGETFPMLYLARNVENGDARPCEG</sequence>
<name>A0ABV7Y5L1_9ACTN</name>